<dbReference type="InterPro" id="IPR026906">
    <property type="entry name" value="LRR_5"/>
</dbReference>
<sequence length="271" mass="29185">MDEFAQCTSLETINIPDTVTNIGPEAFKGTVWLKNRQKENPIVTVNGILVDGTTCSGDVVIPDTVKSIAGCAFIDCDDIKTVIIPSSVESIDYKAFQFCRNLDSVTIMNPDCKINGDETVIYNGNGYKGVIIGYNGSTAEEYANKYNYKFESLGDYSATAAPTSSTTTTSTTTNTTTTKTAATTTVPTLTVTKEGDANCDNSVDMSDVVLIMQALANPNKYGINGTDTKHITEQGWINSDVDKSANGITANDALRIQEFLLGKIKQLTMNK</sequence>
<dbReference type="PROSITE" id="PS00018">
    <property type="entry name" value="EF_HAND_1"/>
    <property type="match status" value="1"/>
</dbReference>
<dbReference type="Proteomes" id="UP000183190">
    <property type="component" value="Unassembled WGS sequence"/>
</dbReference>
<protein>
    <submittedName>
        <fullName evidence="2">Leucine rich repeat-containing protein</fullName>
    </submittedName>
</protein>
<gene>
    <name evidence="2" type="ORF">SAMN02910265_02469</name>
</gene>
<feature type="domain" description="Dockerin" evidence="1">
    <location>
        <begin position="190"/>
        <end position="269"/>
    </location>
</feature>
<proteinExistence type="predicted"/>
<name>A0A1H6KM87_RUMFL</name>
<dbReference type="InterPro" id="IPR032675">
    <property type="entry name" value="LRR_dom_sf"/>
</dbReference>
<dbReference type="InterPro" id="IPR016134">
    <property type="entry name" value="Dockerin_dom"/>
</dbReference>
<evidence type="ECO:0000313" key="2">
    <source>
        <dbReference type="EMBL" id="SEH74852.1"/>
    </source>
</evidence>
<dbReference type="PANTHER" id="PTHR45661">
    <property type="entry name" value="SURFACE ANTIGEN"/>
    <property type="match status" value="1"/>
</dbReference>
<dbReference type="OrthoDB" id="1815573at2"/>
<dbReference type="InterPro" id="IPR018247">
    <property type="entry name" value="EF_Hand_1_Ca_BS"/>
</dbReference>
<dbReference type="Gene3D" id="3.80.10.10">
    <property type="entry name" value="Ribonuclease Inhibitor"/>
    <property type="match status" value="1"/>
</dbReference>
<dbReference type="AlphaFoldDB" id="A0A1H6KM87"/>
<dbReference type="Pfam" id="PF13306">
    <property type="entry name" value="LRR_5"/>
    <property type="match status" value="1"/>
</dbReference>
<evidence type="ECO:0000259" key="1">
    <source>
        <dbReference type="PROSITE" id="PS51766"/>
    </source>
</evidence>
<organism evidence="2 3">
    <name type="scientific">Ruminococcus flavefaciens</name>
    <dbReference type="NCBI Taxonomy" id="1265"/>
    <lineage>
        <taxon>Bacteria</taxon>
        <taxon>Bacillati</taxon>
        <taxon>Bacillota</taxon>
        <taxon>Clostridia</taxon>
        <taxon>Eubacteriales</taxon>
        <taxon>Oscillospiraceae</taxon>
        <taxon>Ruminococcus</taxon>
    </lineage>
</organism>
<reference evidence="2 3" key="1">
    <citation type="submission" date="2016-10" db="EMBL/GenBank/DDBJ databases">
        <authorList>
            <person name="de Groot N.N."/>
        </authorList>
    </citation>
    <scope>NUCLEOTIDE SEQUENCE [LARGE SCALE GENOMIC DNA]</scope>
    <source>
        <strain evidence="2 3">YAD2003</strain>
    </source>
</reference>
<evidence type="ECO:0000313" key="3">
    <source>
        <dbReference type="Proteomes" id="UP000183190"/>
    </source>
</evidence>
<dbReference type="Gene3D" id="1.10.1330.10">
    <property type="entry name" value="Dockerin domain"/>
    <property type="match status" value="1"/>
</dbReference>
<dbReference type="EMBL" id="FNWV01000009">
    <property type="protein sequence ID" value="SEH74852.1"/>
    <property type="molecule type" value="Genomic_DNA"/>
</dbReference>
<dbReference type="GO" id="GO:0000272">
    <property type="term" value="P:polysaccharide catabolic process"/>
    <property type="evidence" value="ECO:0007669"/>
    <property type="project" value="InterPro"/>
</dbReference>
<dbReference type="SUPFAM" id="SSF63446">
    <property type="entry name" value="Type I dockerin domain"/>
    <property type="match status" value="1"/>
</dbReference>
<accession>A0A1H6KM87</accession>
<dbReference type="PANTHER" id="PTHR45661:SF3">
    <property type="entry name" value="IG-LIKE DOMAIN-CONTAINING PROTEIN"/>
    <property type="match status" value="1"/>
</dbReference>
<dbReference type="InterPro" id="IPR036439">
    <property type="entry name" value="Dockerin_dom_sf"/>
</dbReference>
<dbReference type="PROSITE" id="PS51766">
    <property type="entry name" value="DOCKERIN"/>
    <property type="match status" value="1"/>
</dbReference>
<dbReference type="InterPro" id="IPR053139">
    <property type="entry name" value="Surface_bspA-like"/>
</dbReference>